<name>A0A0R3WEH7_TAEAS</name>
<dbReference type="Proteomes" id="UP000282613">
    <property type="component" value="Unassembled WGS sequence"/>
</dbReference>
<gene>
    <name evidence="1" type="ORF">TASK_LOCUS9224</name>
</gene>
<accession>A0A0R3WEH7</accession>
<reference evidence="3" key="1">
    <citation type="submission" date="2017-02" db="UniProtKB">
        <authorList>
            <consortium name="WormBaseParasite"/>
        </authorList>
    </citation>
    <scope>IDENTIFICATION</scope>
</reference>
<evidence type="ECO:0000313" key="3">
    <source>
        <dbReference type="WBParaSite" id="TASK_0000922301-mRNA-1"/>
    </source>
</evidence>
<reference evidence="1 2" key="2">
    <citation type="submission" date="2018-11" db="EMBL/GenBank/DDBJ databases">
        <authorList>
            <consortium name="Pathogen Informatics"/>
        </authorList>
    </citation>
    <scope>NUCLEOTIDE SEQUENCE [LARGE SCALE GENOMIC DNA]</scope>
</reference>
<keyword evidence="2" id="KW-1185">Reference proteome</keyword>
<sequence>MPSYTAASKVKNPVSAALRVARSLEVEDGVEYEVEESLLGMSCVSHGIPLSAVKNERLRLLLLKLTLQKSAAR</sequence>
<proteinExistence type="predicted"/>
<dbReference type="WBParaSite" id="TASK_0000922301-mRNA-1">
    <property type="protein sequence ID" value="TASK_0000922301-mRNA-1"/>
    <property type="gene ID" value="TASK_0000922301"/>
</dbReference>
<dbReference type="EMBL" id="UYRS01019041">
    <property type="protein sequence ID" value="VDK42352.1"/>
    <property type="molecule type" value="Genomic_DNA"/>
</dbReference>
<protein>
    <submittedName>
        <fullName evidence="3">GST N-terminal domain-containing protein</fullName>
    </submittedName>
</protein>
<dbReference type="AlphaFoldDB" id="A0A0R3WEH7"/>
<organism evidence="3">
    <name type="scientific">Taenia asiatica</name>
    <name type="common">Asian tapeworm</name>
    <dbReference type="NCBI Taxonomy" id="60517"/>
    <lineage>
        <taxon>Eukaryota</taxon>
        <taxon>Metazoa</taxon>
        <taxon>Spiralia</taxon>
        <taxon>Lophotrochozoa</taxon>
        <taxon>Platyhelminthes</taxon>
        <taxon>Cestoda</taxon>
        <taxon>Eucestoda</taxon>
        <taxon>Cyclophyllidea</taxon>
        <taxon>Taeniidae</taxon>
        <taxon>Taenia</taxon>
    </lineage>
</organism>
<evidence type="ECO:0000313" key="2">
    <source>
        <dbReference type="Proteomes" id="UP000282613"/>
    </source>
</evidence>
<evidence type="ECO:0000313" key="1">
    <source>
        <dbReference type="EMBL" id="VDK42352.1"/>
    </source>
</evidence>